<dbReference type="eggNOG" id="COG4909">
    <property type="taxonomic scope" value="Bacteria"/>
</dbReference>
<dbReference type="InterPro" id="IPR010254">
    <property type="entry name" value="B12-dep_deHydtase_bsu"/>
</dbReference>
<dbReference type="AlphaFoldDB" id="A0A1N6F1F6"/>
<dbReference type="InterPro" id="IPR025541">
    <property type="entry name" value="Ppandiol/glycerol_DHydtase_msu"/>
</dbReference>
<keyword evidence="2" id="KW-1185">Reference proteome</keyword>
<dbReference type="EMBL" id="FSRN01000001">
    <property type="protein sequence ID" value="SIN89110.1"/>
    <property type="molecule type" value="Genomic_DNA"/>
</dbReference>
<proteinExistence type="predicted"/>
<dbReference type="SUPFAM" id="SSF52968">
    <property type="entry name" value="B12-dependent dehydatase associated subunit"/>
    <property type="match status" value="1"/>
</dbReference>
<dbReference type="PIRSF" id="PIRSF018506">
    <property type="entry name" value="Prpndl_dhdrts_md"/>
    <property type="match status" value="1"/>
</dbReference>
<name>A0A1N6F1F6_9LACT</name>
<dbReference type="Pfam" id="PF02288">
    <property type="entry name" value="Dehydratase_MU"/>
    <property type="match status" value="1"/>
</dbReference>
<dbReference type="RefSeq" id="WP_034546869.1">
    <property type="nucleotide sequence ID" value="NZ_FSRN01000001.1"/>
</dbReference>
<sequence length="240" mass="25924">MSGSNVNEDLLRAIVRDVIKEMPTDDSAVTFKETLSDNSHQETSVQNNEQVIAKQKNWFKRAGVAKSGTSKDEVVVAVAPGFAEFLTENLTGLSHRDILRQVIAGIEEEGLKARVIKVYRTADVSFVGAEGDQLSGSGICVAIQSKGTTIIHQKDLAPLSNLELFPQAPVITLDTYRAIGKNAAKYAKGESPSPVPTVSDQMARVAYQALSALMHIKETKNVVIGKLAEEIIVDFATKEG</sequence>
<dbReference type="Proteomes" id="UP000184758">
    <property type="component" value="Unassembled WGS sequence"/>
</dbReference>
<protein>
    <submittedName>
        <fullName evidence="1">Propanediol dehydratase medium subunit</fullName>
    </submittedName>
</protein>
<gene>
    <name evidence="1" type="ORF">SAMN05878443_0336</name>
</gene>
<dbReference type="NCBIfam" id="NF011616">
    <property type="entry name" value="PRK15042.1"/>
    <property type="match status" value="1"/>
</dbReference>
<dbReference type="Gene3D" id="3.40.50.10150">
    <property type="entry name" value="B12-dependent dehydatase associated subunit"/>
    <property type="match status" value="1"/>
</dbReference>
<evidence type="ECO:0000313" key="2">
    <source>
        <dbReference type="Proteomes" id="UP000184758"/>
    </source>
</evidence>
<reference evidence="2" key="1">
    <citation type="submission" date="2016-11" db="EMBL/GenBank/DDBJ databases">
        <authorList>
            <person name="Varghese N."/>
            <person name="Submissions S."/>
        </authorList>
    </citation>
    <scope>NUCLEOTIDE SEQUENCE [LARGE SCALE GENOMIC DNA]</scope>
    <source>
        <strain evidence="2">313</strain>
    </source>
</reference>
<organism evidence="1 2">
    <name type="scientific">Carnobacterium alterfunditum</name>
    <dbReference type="NCBI Taxonomy" id="28230"/>
    <lineage>
        <taxon>Bacteria</taxon>
        <taxon>Bacillati</taxon>
        <taxon>Bacillota</taxon>
        <taxon>Bacilli</taxon>
        <taxon>Lactobacillales</taxon>
        <taxon>Carnobacteriaceae</taxon>
        <taxon>Carnobacterium</taxon>
    </lineage>
</organism>
<dbReference type="STRING" id="28230.SAMN05878443_0336"/>
<dbReference type="OrthoDB" id="4218at2"/>
<evidence type="ECO:0000313" key="1">
    <source>
        <dbReference type="EMBL" id="SIN89110.1"/>
    </source>
</evidence>
<dbReference type="InterPro" id="IPR003208">
    <property type="entry name" value="Dehydtase/Dehydtase_re"/>
</dbReference>
<accession>A0A1N6F1F6</accession>